<dbReference type="Pfam" id="PF04082">
    <property type="entry name" value="Fungal_trans"/>
    <property type="match status" value="1"/>
</dbReference>
<organism evidence="6 7">
    <name type="scientific">Elsinoe australis</name>
    <dbReference type="NCBI Taxonomy" id="40998"/>
    <lineage>
        <taxon>Eukaryota</taxon>
        <taxon>Fungi</taxon>
        <taxon>Dikarya</taxon>
        <taxon>Ascomycota</taxon>
        <taxon>Pezizomycotina</taxon>
        <taxon>Dothideomycetes</taxon>
        <taxon>Dothideomycetidae</taxon>
        <taxon>Myriangiales</taxon>
        <taxon>Elsinoaceae</taxon>
        <taxon>Elsinoe</taxon>
    </lineage>
</organism>
<gene>
    <name evidence="6" type="ORF">C1H76_2200</name>
</gene>
<dbReference type="SMART" id="SM00066">
    <property type="entry name" value="GAL4"/>
    <property type="match status" value="1"/>
</dbReference>
<dbReference type="PANTHER" id="PTHR31001:SF49">
    <property type="entry name" value="ZN(II)2CYS6 TRANSCRIPTION FACTOR (EUROFUNG)"/>
    <property type="match status" value="1"/>
</dbReference>
<evidence type="ECO:0000313" key="6">
    <source>
        <dbReference type="EMBL" id="TKX25550.1"/>
    </source>
</evidence>
<dbReference type="GO" id="GO:0003677">
    <property type="term" value="F:DNA binding"/>
    <property type="evidence" value="ECO:0007669"/>
    <property type="project" value="InterPro"/>
</dbReference>
<sequence length="929" mass="101290">MNPNMPAPTPPSSGASPDNAQFRVVRKRNRIPLSCAPCRHRKLKCNRASPCDNCTKRGDIPSCTYASTNARKRGGQTGGPNGTPDDMQNRIDRLENLVLSLMTSGGSANTASAQLAINSARQNSIAGTSQSATNSMNQDAEDAMQEDHDEDSDVNTVSQGLGFMKVDGGKSMFVSEAHWYAILANIAEVKQFYASHGEEYKAQIRKVEASQDDDAPGGVLLFKAPRFNSREEAMAQFPSKQQCDTLIGRFFTSFDPSTPTIHGPTFQRQYDAHWRNPQETPLPFIAMMYAMMALALQSYDRAGDEPPEYYGRSLKMSVSFRRLTAQTLVLSDLREPLPQILEALLLHLQAEYGRSRDMESGVLTLVAIAVRLAMRMGYHRDAGPHPNVTPFQAEMRRRVWMMIRNADLLFSFQAGLPSICRADCMDTQLPRNLYDDELQEDMATLPPSRPENEATPVSYLIAKARLLQVFGRITERLGMVNASPSYDAIIEIDKSLKETRMTLPPHLRLRSLHESTNEPANIIMQRYGLELLYLKSQCVLHRCFLSRGRDSARYNYSRRTCIDASMDMLTHQAMLHHESQPGGRLHSVKWYISSLTTSDFLLAAMIVCLELHYLAEAERTGRKSSATSSPMNDFVDERRDEMLAALRHSMNIWESLRDRSMEAWKASTTLRVMIEKLTSLRTAKDESNGTPHYQQGLGPMGQAATGRAFPLAHGMASFGNAPMGDDKGAEQAAAMTLGLLSSGGVSPGGQQFATPGAANGVGSSQPQQENKPYPASMAGLLNEPVQEGRTGLTPGYTGTVDAPSPFSQMFGQAGSVFDGLTQGGTDIDWGAWDAFIQQGANVDPISMWPSMVPEPANGTAIDPAIESNGSSSHLNNIAAAAMATGQGQGPKEGYTPGGGQAGGPTTFTGASIPGSAGPQWMGTTRGEDK</sequence>
<dbReference type="AlphaFoldDB" id="A0A4U7B832"/>
<accession>A0A4U7B832</accession>
<dbReference type="GO" id="GO:0005634">
    <property type="term" value="C:nucleus"/>
    <property type="evidence" value="ECO:0007669"/>
    <property type="project" value="UniProtKB-SubCell"/>
</dbReference>
<dbReference type="CDD" id="cd12148">
    <property type="entry name" value="fungal_TF_MHR"/>
    <property type="match status" value="1"/>
</dbReference>
<feature type="region of interest" description="Disordered" evidence="4">
    <location>
        <begin position="62"/>
        <end position="87"/>
    </location>
</feature>
<feature type="domain" description="Zn(2)-C6 fungal-type" evidence="5">
    <location>
        <begin position="34"/>
        <end position="65"/>
    </location>
</feature>
<keyword evidence="2" id="KW-0479">Metal-binding</keyword>
<dbReference type="PANTHER" id="PTHR31001">
    <property type="entry name" value="UNCHARACTERIZED TRANSCRIPTIONAL REGULATORY PROTEIN"/>
    <property type="match status" value="1"/>
</dbReference>
<feature type="region of interest" description="Disordered" evidence="4">
    <location>
        <begin position="748"/>
        <end position="776"/>
    </location>
</feature>
<dbReference type="GO" id="GO:0006351">
    <property type="term" value="P:DNA-templated transcription"/>
    <property type="evidence" value="ECO:0007669"/>
    <property type="project" value="InterPro"/>
</dbReference>
<feature type="compositionally biased region" description="Polar residues" evidence="4">
    <location>
        <begin position="126"/>
        <end position="138"/>
    </location>
</feature>
<protein>
    <submittedName>
        <fullName evidence="6">Transcription factor-like protein 8</fullName>
    </submittedName>
</protein>
<evidence type="ECO:0000256" key="4">
    <source>
        <dbReference type="SAM" id="MobiDB-lite"/>
    </source>
</evidence>
<feature type="compositionally biased region" description="Acidic residues" evidence="4">
    <location>
        <begin position="139"/>
        <end position="153"/>
    </location>
</feature>
<evidence type="ECO:0000313" key="7">
    <source>
        <dbReference type="Proteomes" id="UP000308133"/>
    </source>
</evidence>
<dbReference type="Proteomes" id="UP000308133">
    <property type="component" value="Unassembled WGS sequence"/>
</dbReference>
<evidence type="ECO:0000256" key="3">
    <source>
        <dbReference type="ARBA" id="ARBA00023242"/>
    </source>
</evidence>
<dbReference type="CDD" id="cd00067">
    <property type="entry name" value="GAL4"/>
    <property type="match status" value="1"/>
</dbReference>
<feature type="region of interest" description="Disordered" evidence="4">
    <location>
        <begin position="884"/>
        <end position="929"/>
    </location>
</feature>
<dbReference type="InterPro" id="IPR007219">
    <property type="entry name" value="XnlR_reg_dom"/>
</dbReference>
<dbReference type="InterPro" id="IPR050613">
    <property type="entry name" value="Sec_Metabolite_Reg"/>
</dbReference>
<dbReference type="EMBL" id="PTQR01000028">
    <property type="protein sequence ID" value="TKX25550.1"/>
    <property type="molecule type" value="Genomic_DNA"/>
</dbReference>
<comment type="caution">
    <text evidence="6">The sequence shown here is derived from an EMBL/GenBank/DDBJ whole genome shotgun (WGS) entry which is preliminary data.</text>
</comment>
<dbReference type="InterPro" id="IPR001138">
    <property type="entry name" value="Zn2Cys6_DnaBD"/>
</dbReference>
<feature type="compositionally biased region" description="Gly residues" evidence="4">
    <location>
        <begin position="886"/>
        <end position="902"/>
    </location>
</feature>
<keyword evidence="3" id="KW-0539">Nucleus</keyword>
<evidence type="ECO:0000256" key="1">
    <source>
        <dbReference type="ARBA" id="ARBA00004123"/>
    </source>
</evidence>
<dbReference type="InterPro" id="IPR036864">
    <property type="entry name" value="Zn2-C6_fun-type_DNA-bd_sf"/>
</dbReference>
<comment type="subcellular location">
    <subcellularLocation>
        <location evidence="1">Nucleus</location>
    </subcellularLocation>
</comment>
<evidence type="ECO:0000259" key="5">
    <source>
        <dbReference type="PROSITE" id="PS50048"/>
    </source>
</evidence>
<feature type="region of interest" description="Disordered" evidence="4">
    <location>
        <begin position="126"/>
        <end position="155"/>
    </location>
</feature>
<dbReference type="PROSITE" id="PS50048">
    <property type="entry name" value="ZN2_CY6_FUNGAL_2"/>
    <property type="match status" value="1"/>
</dbReference>
<dbReference type="GO" id="GO:0000981">
    <property type="term" value="F:DNA-binding transcription factor activity, RNA polymerase II-specific"/>
    <property type="evidence" value="ECO:0007669"/>
    <property type="project" value="InterPro"/>
</dbReference>
<name>A0A4U7B832_9PEZI</name>
<evidence type="ECO:0000256" key="2">
    <source>
        <dbReference type="ARBA" id="ARBA00022723"/>
    </source>
</evidence>
<reference evidence="6 7" key="1">
    <citation type="submission" date="2018-02" db="EMBL/GenBank/DDBJ databases">
        <title>Draft genome sequences of Elsinoe sp., causing black scab on jojoba.</title>
        <authorList>
            <person name="Stodart B."/>
            <person name="Jeffress S."/>
            <person name="Ash G."/>
            <person name="Arun Chinnappa K."/>
        </authorList>
    </citation>
    <scope>NUCLEOTIDE SEQUENCE [LARGE SCALE GENOMIC DNA]</scope>
    <source>
        <strain evidence="6 7">Hillstone_2</strain>
    </source>
</reference>
<dbReference type="PROSITE" id="PS00463">
    <property type="entry name" value="ZN2_CY6_FUNGAL_1"/>
    <property type="match status" value="1"/>
</dbReference>
<feature type="compositionally biased region" description="Polar residues" evidence="4">
    <location>
        <begin position="761"/>
        <end position="770"/>
    </location>
</feature>
<dbReference type="GO" id="GO:0008270">
    <property type="term" value="F:zinc ion binding"/>
    <property type="evidence" value="ECO:0007669"/>
    <property type="project" value="InterPro"/>
</dbReference>
<proteinExistence type="predicted"/>
<dbReference type="SMART" id="SM00906">
    <property type="entry name" value="Fungal_trans"/>
    <property type="match status" value="1"/>
</dbReference>
<dbReference type="Pfam" id="PF00172">
    <property type="entry name" value="Zn_clus"/>
    <property type="match status" value="1"/>
</dbReference>
<dbReference type="SUPFAM" id="SSF57701">
    <property type="entry name" value="Zn2/Cys6 DNA-binding domain"/>
    <property type="match status" value="1"/>
</dbReference>
<dbReference type="Gene3D" id="4.10.240.10">
    <property type="entry name" value="Zn(2)-C6 fungal-type DNA-binding domain"/>
    <property type="match status" value="1"/>
</dbReference>